<proteinExistence type="predicted"/>
<evidence type="ECO:0000313" key="3">
    <source>
        <dbReference type="Proteomes" id="UP000183275"/>
    </source>
</evidence>
<dbReference type="AlphaFoldDB" id="A0A1I0QEA0"/>
<evidence type="ECO:0000313" key="2">
    <source>
        <dbReference type="EMBL" id="SEW25409.1"/>
    </source>
</evidence>
<sequence length="302" mass="33188">MASLSERRSTHGFFWLRVRFGDSVYLHMVHHFSRGLFPASRLCARGSNAVFARLADPRPARTHDRTATDLGRSQRPSSRAVDAVFLAVRAAELLDYDFLLPRLSELLFVTRGPPRSRLAATLAIAWSADSAPIVRSRRQPGIDHVAPRSRFASRSPASSARAPDLPSPAIIGPGERRSNAVSLSPIPAAHAVSGVTVRRRQVRNLAVSGLEPRLRMLRSSTSFFDTASAVYCGSTSRADCSYRIDPDLLVDSAVLARFVPSLLLLRIRRLDCHKSHNDILNQGPSGTRAAAQRLCGATGYWW</sequence>
<protein>
    <submittedName>
        <fullName evidence="2">Uncharacterized protein</fullName>
    </submittedName>
</protein>
<keyword evidence="3" id="KW-1185">Reference proteome</keyword>
<name>A0A1I0QEA0_9EURY</name>
<dbReference type="EMBL" id="FOIS01000004">
    <property type="protein sequence ID" value="SEW25409.1"/>
    <property type="molecule type" value="Genomic_DNA"/>
</dbReference>
<feature type="compositionally biased region" description="Low complexity" evidence="1">
    <location>
        <begin position="148"/>
        <end position="166"/>
    </location>
</feature>
<accession>A0A1I0QEA0</accession>
<feature type="region of interest" description="Disordered" evidence="1">
    <location>
        <begin position="144"/>
        <end position="166"/>
    </location>
</feature>
<organism evidence="2 3">
    <name type="scientific">Natrinema salifodinae</name>
    <dbReference type="NCBI Taxonomy" id="1202768"/>
    <lineage>
        <taxon>Archaea</taxon>
        <taxon>Methanobacteriati</taxon>
        <taxon>Methanobacteriota</taxon>
        <taxon>Stenosarchaea group</taxon>
        <taxon>Halobacteria</taxon>
        <taxon>Halobacteriales</taxon>
        <taxon>Natrialbaceae</taxon>
        <taxon>Natrinema</taxon>
    </lineage>
</organism>
<evidence type="ECO:0000256" key="1">
    <source>
        <dbReference type="SAM" id="MobiDB-lite"/>
    </source>
</evidence>
<dbReference type="Proteomes" id="UP000183275">
    <property type="component" value="Unassembled WGS sequence"/>
</dbReference>
<reference evidence="3" key="1">
    <citation type="submission" date="2016-10" db="EMBL/GenBank/DDBJ databases">
        <authorList>
            <person name="Varghese N."/>
        </authorList>
    </citation>
    <scope>NUCLEOTIDE SEQUENCE [LARGE SCALE GENOMIC DNA]</scope>
    <source>
        <strain evidence="3">CGMCC 1.12284</strain>
    </source>
</reference>
<gene>
    <name evidence="2" type="ORF">SAMN05216285_3451</name>
</gene>